<dbReference type="InterPro" id="IPR005139">
    <property type="entry name" value="PCRF"/>
</dbReference>
<dbReference type="NCBIfam" id="TIGR00019">
    <property type="entry name" value="prfA"/>
    <property type="match status" value="1"/>
</dbReference>
<dbReference type="PANTHER" id="PTHR43804">
    <property type="entry name" value="LD18447P"/>
    <property type="match status" value="1"/>
</dbReference>
<evidence type="ECO:0000256" key="1">
    <source>
        <dbReference type="ARBA" id="ARBA00002986"/>
    </source>
</evidence>
<dbReference type="PROSITE" id="PS00745">
    <property type="entry name" value="RF_PROK_I"/>
    <property type="match status" value="1"/>
</dbReference>
<dbReference type="Gene3D" id="3.30.70.1660">
    <property type="match status" value="2"/>
</dbReference>
<dbReference type="SMART" id="SM00937">
    <property type="entry name" value="PCRF"/>
    <property type="match status" value="1"/>
</dbReference>
<evidence type="ECO:0000313" key="10">
    <source>
        <dbReference type="Proteomes" id="UP001271769"/>
    </source>
</evidence>
<evidence type="ECO:0000256" key="7">
    <source>
        <dbReference type="SAM" id="MobiDB-lite"/>
    </source>
</evidence>
<dbReference type="Gene3D" id="3.30.160.20">
    <property type="match status" value="1"/>
</dbReference>
<dbReference type="InterPro" id="IPR050057">
    <property type="entry name" value="Prokaryotic/Mito_RF"/>
</dbReference>
<keyword evidence="10" id="KW-1185">Reference proteome</keyword>
<comment type="similarity">
    <text evidence="2 5">Belongs to the prokaryotic/mitochondrial release factor family.</text>
</comment>
<evidence type="ECO:0000259" key="8">
    <source>
        <dbReference type="PROSITE" id="PS00745"/>
    </source>
</evidence>
<comment type="PTM">
    <text evidence="5">Methylated by PrmC. Methylation increases the termination efficiency of RF1.</text>
</comment>
<dbReference type="InterPro" id="IPR004373">
    <property type="entry name" value="RF-1"/>
</dbReference>
<feature type="region of interest" description="Disordered" evidence="7">
    <location>
        <begin position="289"/>
        <end position="310"/>
    </location>
</feature>
<dbReference type="NCBIfam" id="NF001859">
    <property type="entry name" value="PRK00591.1"/>
    <property type="match status" value="1"/>
</dbReference>
<sequence>MSFREKLGRVVKRHEELSSLLASGGQKDAQDFARLSKEYSDLGPIVETITALQKTDKEIAELTAMVGDPAADAEMRALAEEELAELRKRLPDLEQQVKVSLLPKDEADARNAILEVRAGTGGEEAALFAAMLFRMYARYAALKGWRFEPMDISETGLGGYRDATANITGRNVFERLKFESGAHRVQRVPETEASGRIHTSAATVAVLPEAEEVDIKIDEKDLRIDVFRSSGPGGQSVNTTDSAVRITHLPTGLVVQQQDEKSQHKNKAKALKVLRARLYDLERSKLDAERSANRKSQVGSGDRSERIRTYNFPQGRCTDHRINLTLYKLDRIVEGEALDEIIEALIAHDQAERLAEVE</sequence>
<evidence type="ECO:0000256" key="4">
    <source>
        <dbReference type="ARBA" id="ARBA00022917"/>
    </source>
</evidence>
<protein>
    <recommendedName>
        <fullName evidence="5 6">Peptide chain release factor 1</fullName>
        <shortName evidence="5">RF-1</shortName>
    </recommendedName>
</protein>
<keyword evidence="4 5" id="KW-0648">Protein biosynthesis</keyword>
<feature type="domain" description="Prokaryotic-type class I peptide chain release factors" evidence="8">
    <location>
        <begin position="228"/>
        <end position="244"/>
    </location>
</feature>
<dbReference type="PANTHER" id="PTHR43804:SF7">
    <property type="entry name" value="LD18447P"/>
    <property type="match status" value="1"/>
</dbReference>
<accession>A0ABU5E4F3</accession>
<dbReference type="Pfam" id="PF03462">
    <property type="entry name" value="PCRF"/>
    <property type="match status" value="1"/>
</dbReference>
<dbReference type="HAMAP" id="MF_00093">
    <property type="entry name" value="Rel_fac_1"/>
    <property type="match status" value="1"/>
</dbReference>
<gene>
    <name evidence="5 9" type="primary">prfA</name>
    <name evidence="9" type="ORF">SMD31_21475</name>
</gene>
<dbReference type="SUPFAM" id="SSF75620">
    <property type="entry name" value="Release factor"/>
    <property type="match status" value="1"/>
</dbReference>
<dbReference type="Proteomes" id="UP001271769">
    <property type="component" value="Unassembled WGS sequence"/>
</dbReference>
<dbReference type="EMBL" id="JAXCLX010000006">
    <property type="protein sequence ID" value="MDY0874523.1"/>
    <property type="molecule type" value="Genomic_DNA"/>
</dbReference>
<evidence type="ECO:0000256" key="5">
    <source>
        <dbReference type="HAMAP-Rule" id="MF_00093"/>
    </source>
</evidence>
<keyword evidence="5" id="KW-0963">Cytoplasm</keyword>
<reference evidence="9 10" key="1">
    <citation type="journal article" date="2013" name="Antonie Van Leeuwenhoek">
        <title>Dongia rigui sp. nov., isolated from freshwater of a large wetland in Korea.</title>
        <authorList>
            <person name="Baik K.S."/>
            <person name="Hwang Y.M."/>
            <person name="Choi J.S."/>
            <person name="Kwon J."/>
            <person name="Seong C.N."/>
        </authorList>
    </citation>
    <scope>NUCLEOTIDE SEQUENCE [LARGE SCALE GENOMIC DNA]</scope>
    <source>
        <strain evidence="9 10">04SU4-P</strain>
    </source>
</reference>
<comment type="function">
    <text evidence="1 5">Peptide chain release factor 1 directs the termination of translation in response to the peptide chain termination codons UAG and UAA.</text>
</comment>
<comment type="caution">
    <text evidence="9">The sequence shown here is derived from an EMBL/GenBank/DDBJ whole genome shotgun (WGS) entry which is preliminary data.</text>
</comment>
<proteinExistence type="inferred from homology"/>
<evidence type="ECO:0000256" key="6">
    <source>
        <dbReference type="NCBIfam" id="TIGR00019"/>
    </source>
</evidence>
<evidence type="ECO:0000313" key="9">
    <source>
        <dbReference type="EMBL" id="MDY0874523.1"/>
    </source>
</evidence>
<dbReference type="RefSeq" id="WP_320502994.1">
    <property type="nucleotide sequence ID" value="NZ_JAXCLX010000006.1"/>
</dbReference>
<keyword evidence="3 5" id="KW-0488">Methylation</keyword>
<dbReference type="Pfam" id="PF00472">
    <property type="entry name" value="RF-1"/>
    <property type="match status" value="1"/>
</dbReference>
<evidence type="ECO:0000256" key="2">
    <source>
        <dbReference type="ARBA" id="ARBA00010835"/>
    </source>
</evidence>
<feature type="modified residue" description="N5-methylglutamine" evidence="5">
    <location>
        <position position="235"/>
    </location>
</feature>
<comment type="subcellular location">
    <subcellularLocation>
        <location evidence="5">Cytoplasm</location>
    </subcellularLocation>
</comment>
<dbReference type="InterPro" id="IPR045853">
    <property type="entry name" value="Pep_chain_release_fac_I_sf"/>
</dbReference>
<evidence type="ECO:0000256" key="3">
    <source>
        <dbReference type="ARBA" id="ARBA00022481"/>
    </source>
</evidence>
<organism evidence="9 10">
    <name type="scientific">Dongia rigui</name>
    <dbReference type="NCBI Taxonomy" id="940149"/>
    <lineage>
        <taxon>Bacteria</taxon>
        <taxon>Pseudomonadati</taxon>
        <taxon>Pseudomonadota</taxon>
        <taxon>Alphaproteobacteria</taxon>
        <taxon>Rhodospirillales</taxon>
        <taxon>Dongiaceae</taxon>
        <taxon>Dongia</taxon>
    </lineage>
</organism>
<dbReference type="InterPro" id="IPR000352">
    <property type="entry name" value="Pep_chain_release_fac_I"/>
</dbReference>
<dbReference type="Gene3D" id="6.10.140.1950">
    <property type="match status" value="1"/>
</dbReference>
<name>A0ABU5E4F3_9PROT</name>